<dbReference type="PANTHER" id="PTHR15004">
    <property type="entry name" value="GLUTAMYL-TRNA(GLN) AMIDOTRANSFERASE SUBUNIT C, MITOCHONDRIAL"/>
    <property type="match status" value="1"/>
</dbReference>
<dbReference type="EMBL" id="JAQHXR010000001">
    <property type="protein sequence ID" value="MDA3968583.1"/>
    <property type="molecule type" value="Genomic_DNA"/>
</dbReference>
<sequence length="95" mass="10851">MNINDELINKLQRLASLEIDSNKLDSTKQNLSEIVNFVENINTLNLDNIEASFNAIKSELQMREDIPYNAEVRDLILKEAPSSEDGFFIVPKIIE</sequence>
<dbReference type="NCBIfam" id="TIGR00135">
    <property type="entry name" value="gatC"/>
    <property type="match status" value="1"/>
</dbReference>
<evidence type="ECO:0000313" key="3">
    <source>
        <dbReference type="Proteomes" id="UP001210261"/>
    </source>
</evidence>
<comment type="function">
    <text evidence="1">Allows the formation of correctly charged Asn-tRNA(Asn) or Gln-tRNA(Gln) through the transamidation of misacylated Asp-tRNA(Asn) or Glu-tRNA(Gln) in organisms which lack either or both of asparaginyl-tRNA or glutaminyl-tRNA synthetases. The reaction takes place in the presence of glutamine and ATP through an activated phospho-Asp-tRNA(Asn) or phospho-Glu-tRNA(Gln).</text>
</comment>
<dbReference type="InterPro" id="IPR036113">
    <property type="entry name" value="Asp/Glu-ADT_sf_sub_c"/>
</dbReference>
<keyword evidence="3" id="KW-1185">Reference proteome</keyword>
<gene>
    <name evidence="1 2" type="primary">gatC</name>
    <name evidence="2" type="ORF">PF021_02715</name>
</gene>
<evidence type="ECO:0000313" key="2">
    <source>
        <dbReference type="EMBL" id="MDA3968583.1"/>
    </source>
</evidence>
<dbReference type="Pfam" id="PF02686">
    <property type="entry name" value="GatC"/>
    <property type="match status" value="1"/>
</dbReference>
<protein>
    <recommendedName>
        <fullName evidence="1">Aspartyl/glutamyl-tRNA(Asn/Gln) amidotransferase subunit C</fullName>
        <shortName evidence="1">Asp/Glu-ADT subunit C</shortName>
        <ecNumber evidence="1">6.3.5.-</ecNumber>
    </recommendedName>
</protein>
<comment type="caution">
    <text evidence="2">The sequence shown here is derived from an EMBL/GenBank/DDBJ whole genome shotgun (WGS) entry which is preliminary data.</text>
</comment>
<dbReference type="EC" id="6.3.5.-" evidence="1"/>
<accession>A0ABT4VEH5</accession>
<organism evidence="2 3">
    <name type="scientific">Helicobacter ibis</name>
    <dbReference type="NCBI Taxonomy" id="2962633"/>
    <lineage>
        <taxon>Bacteria</taxon>
        <taxon>Pseudomonadati</taxon>
        <taxon>Campylobacterota</taxon>
        <taxon>Epsilonproteobacteria</taxon>
        <taxon>Campylobacterales</taxon>
        <taxon>Helicobacteraceae</taxon>
        <taxon>Helicobacter</taxon>
    </lineage>
</organism>
<dbReference type="HAMAP" id="MF_00122">
    <property type="entry name" value="GatC"/>
    <property type="match status" value="1"/>
</dbReference>
<evidence type="ECO:0000256" key="1">
    <source>
        <dbReference type="HAMAP-Rule" id="MF_00122"/>
    </source>
</evidence>
<proteinExistence type="inferred from homology"/>
<dbReference type="InterPro" id="IPR003837">
    <property type="entry name" value="GatC"/>
</dbReference>
<dbReference type="SUPFAM" id="SSF141000">
    <property type="entry name" value="Glu-tRNAGln amidotransferase C subunit"/>
    <property type="match status" value="1"/>
</dbReference>
<dbReference type="RefSeq" id="WP_271020867.1">
    <property type="nucleotide sequence ID" value="NZ_JAQHXR010000001.1"/>
</dbReference>
<keyword evidence="1" id="KW-0436">Ligase</keyword>
<dbReference type="Proteomes" id="UP001210261">
    <property type="component" value="Unassembled WGS sequence"/>
</dbReference>
<comment type="subunit">
    <text evidence="1">Heterotrimer of A, B and C subunits.</text>
</comment>
<keyword evidence="1" id="KW-0648">Protein biosynthesis</keyword>
<dbReference type="PANTHER" id="PTHR15004:SF0">
    <property type="entry name" value="GLUTAMYL-TRNA(GLN) AMIDOTRANSFERASE SUBUNIT C, MITOCHONDRIAL"/>
    <property type="match status" value="1"/>
</dbReference>
<keyword evidence="1" id="KW-0067">ATP-binding</keyword>
<dbReference type="Gene3D" id="1.10.20.60">
    <property type="entry name" value="Glu-tRNAGln amidotransferase C subunit, N-terminal domain"/>
    <property type="match status" value="1"/>
</dbReference>
<comment type="catalytic activity">
    <reaction evidence="1">
        <text>L-aspartyl-tRNA(Asn) + L-glutamine + ATP + H2O = L-asparaginyl-tRNA(Asn) + L-glutamate + ADP + phosphate + 2 H(+)</text>
        <dbReference type="Rhea" id="RHEA:14513"/>
        <dbReference type="Rhea" id="RHEA-COMP:9674"/>
        <dbReference type="Rhea" id="RHEA-COMP:9677"/>
        <dbReference type="ChEBI" id="CHEBI:15377"/>
        <dbReference type="ChEBI" id="CHEBI:15378"/>
        <dbReference type="ChEBI" id="CHEBI:29985"/>
        <dbReference type="ChEBI" id="CHEBI:30616"/>
        <dbReference type="ChEBI" id="CHEBI:43474"/>
        <dbReference type="ChEBI" id="CHEBI:58359"/>
        <dbReference type="ChEBI" id="CHEBI:78515"/>
        <dbReference type="ChEBI" id="CHEBI:78516"/>
        <dbReference type="ChEBI" id="CHEBI:456216"/>
    </reaction>
</comment>
<keyword evidence="1" id="KW-0547">Nucleotide-binding</keyword>
<comment type="similarity">
    <text evidence="1">Belongs to the GatC family.</text>
</comment>
<name>A0ABT4VEH5_9HELI</name>
<comment type="catalytic activity">
    <reaction evidence="1">
        <text>L-glutamyl-tRNA(Gln) + L-glutamine + ATP + H2O = L-glutaminyl-tRNA(Gln) + L-glutamate + ADP + phosphate + H(+)</text>
        <dbReference type="Rhea" id="RHEA:17521"/>
        <dbReference type="Rhea" id="RHEA-COMP:9681"/>
        <dbReference type="Rhea" id="RHEA-COMP:9684"/>
        <dbReference type="ChEBI" id="CHEBI:15377"/>
        <dbReference type="ChEBI" id="CHEBI:15378"/>
        <dbReference type="ChEBI" id="CHEBI:29985"/>
        <dbReference type="ChEBI" id="CHEBI:30616"/>
        <dbReference type="ChEBI" id="CHEBI:43474"/>
        <dbReference type="ChEBI" id="CHEBI:58359"/>
        <dbReference type="ChEBI" id="CHEBI:78520"/>
        <dbReference type="ChEBI" id="CHEBI:78521"/>
        <dbReference type="ChEBI" id="CHEBI:456216"/>
    </reaction>
</comment>
<reference evidence="2 3" key="1">
    <citation type="submission" date="2023-01" db="EMBL/GenBank/DDBJ databases">
        <title>Description of Helicobacter ibis sp. nov. isolated from faecal droppings of black-faced ibis (Theristicus melanopis).</title>
        <authorList>
            <person name="Lopez-Cantillo M."/>
            <person name="Vidal-Veuthey B."/>
            <person name="Mella A."/>
            <person name="De La Haba R."/>
            <person name="Collado L."/>
        </authorList>
    </citation>
    <scope>NUCLEOTIDE SEQUENCE [LARGE SCALE GENOMIC DNA]</scope>
    <source>
        <strain evidence="2 3">A82</strain>
    </source>
</reference>